<gene>
    <name evidence="10" type="ORF">SAMN05421770_105248</name>
</gene>
<evidence type="ECO:0000256" key="2">
    <source>
        <dbReference type="ARBA" id="ARBA00004968"/>
    </source>
</evidence>
<feature type="domain" description="Amidohydrolase-related" evidence="9">
    <location>
        <begin position="61"/>
        <end position="443"/>
    </location>
</feature>
<keyword evidence="8" id="KW-0862">Zinc</keyword>
<dbReference type="GO" id="GO:0000256">
    <property type="term" value="P:allantoin catabolic process"/>
    <property type="evidence" value="ECO:0007669"/>
    <property type="project" value="InterPro"/>
</dbReference>
<evidence type="ECO:0000259" key="9">
    <source>
        <dbReference type="Pfam" id="PF01979"/>
    </source>
</evidence>
<comment type="cofactor">
    <cofactor evidence="1">
        <name>Zn(2+)</name>
        <dbReference type="ChEBI" id="CHEBI:29105"/>
    </cofactor>
</comment>
<dbReference type="FunFam" id="3.20.20.140:FF:000032">
    <property type="entry name" value="Allantoinase Dal1"/>
    <property type="match status" value="1"/>
</dbReference>
<evidence type="ECO:0000256" key="8">
    <source>
        <dbReference type="ARBA" id="ARBA00022833"/>
    </source>
</evidence>
<dbReference type="Gene3D" id="3.20.20.140">
    <property type="entry name" value="Metal-dependent hydrolases"/>
    <property type="match status" value="1"/>
</dbReference>
<organism evidence="10 11">
    <name type="scientific">Granulicella rosea</name>
    <dbReference type="NCBI Taxonomy" id="474952"/>
    <lineage>
        <taxon>Bacteria</taxon>
        <taxon>Pseudomonadati</taxon>
        <taxon>Acidobacteriota</taxon>
        <taxon>Terriglobia</taxon>
        <taxon>Terriglobales</taxon>
        <taxon>Acidobacteriaceae</taxon>
        <taxon>Granulicella</taxon>
    </lineage>
</organism>
<dbReference type="GO" id="GO:0008270">
    <property type="term" value="F:zinc ion binding"/>
    <property type="evidence" value="ECO:0007669"/>
    <property type="project" value="InterPro"/>
</dbReference>
<dbReference type="EC" id="3.5.2.5" evidence="5"/>
<comment type="pathway">
    <text evidence="2">Nitrogen metabolism; (S)-allantoin degradation; allantoate from (S)-allantoin: step 1/1.</text>
</comment>
<dbReference type="AlphaFoldDB" id="A0A239KXL8"/>
<keyword evidence="7" id="KW-0378">Hydrolase</keyword>
<dbReference type="InterPro" id="IPR050138">
    <property type="entry name" value="DHOase/Allantoinase_Hydrolase"/>
</dbReference>
<dbReference type="InterPro" id="IPR011059">
    <property type="entry name" value="Metal-dep_hydrolase_composite"/>
</dbReference>
<evidence type="ECO:0000313" key="10">
    <source>
        <dbReference type="EMBL" id="SNT22249.1"/>
    </source>
</evidence>
<dbReference type="SUPFAM" id="SSF51338">
    <property type="entry name" value="Composite domain of metallo-dependent hydrolases"/>
    <property type="match status" value="1"/>
</dbReference>
<evidence type="ECO:0000313" key="11">
    <source>
        <dbReference type="Proteomes" id="UP000198356"/>
    </source>
</evidence>
<protein>
    <recommendedName>
        <fullName evidence="5">allantoinase</fullName>
        <ecNumber evidence="5">3.5.2.5</ecNumber>
    </recommendedName>
</protein>
<evidence type="ECO:0000256" key="1">
    <source>
        <dbReference type="ARBA" id="ARBA00001947"/>
    </source>
</evidence>
<proteinExistence type="inferred from homology"/>
<dbReference type="NCBIfam" id="TIGR03178">
    <property type="entry name" value="allantoinase"/>
    <property type="match status" value="1"/>
</dbReference>
<dbReference type="GO" id="GO:0005737">
    <property type="term" value="C:cytoplasm"/>
    <property type="evidence" value="ECO:0007669"/>
    <property type="project" value="TreeGrafter"/>
</dbReference>
<evidence type="ECO:0000256" key="3">
    <source>
        <dbReference type="ARBA" id="ARBA00010368"/>
    </source>
</evidence>
<dbReference type="Pfam" id="PF01979">
    <property type="entry name" value="Amidohydro_1"/>
    <property type="match status" value="1"/>
</dbReference>
<evidence type="ECO:0000256" key="4">
    <source>
        <dbReference type="ARBA" id="ARBA00011881"/>
    </source>
</evidence>
<evidence type="ECO:0000256" key="5">
    <source>
        <dbReference type="ARBA" id="ARBA00012863"/>
    </source>
</evidence>
<evidence type="ECO:0000256" key="7">
    <source>
        <dbReference type="ARBA" id="ARBA00022801"/>
    </source>
</evidence>
<dbReference type="PANTHER" id="PTHR43668">
    <property type="entry name" value="ALLANTOINASE"/>
    <property type="match status" value="1"/>
</dbReference>
<dbReference type="GO" id="GO:0004038">
    <property type="term" value="F:allantoinase activity"/>
    <property type="evidence" value="ECO:0007669"/>
    <property type="project" value="UniProtKB-EC"/>
</dbReference>
<dbReference type="InterPro" id="IPR017593">
    <property type="entry name" value="Allantoinase"/>
</dbReference>
<dbReference type="InterPro" id="IPR006680">
    <property type="entry name" value="Amidohydro-rel"/>
</dbReference>
<evidence type="ECO:0000256" key="6">
    <source>
        <dbReference type="ARBA" id="ARBA00022723"/>
    </source>
</evidence>
<name>A0A239KXL8_9BACT</name>
<dbReference type="InterPro" id="IPR032466">
    <property type="entry name" value="Metal_Hydrolase"/>
</dbReference>
<keyword evidence="6" id="KW-0479">Metal-binding</keyword>
<sequence length="461" mass="49070">MKIMAYGSGSNPVAYLSSRIVTPGGIVAGALLVDSGKIAAICPLAELPADVARVDCGDAAILPGLVDTHVHINEPGRTEWEGFATATRAAAAGGYTLLVDMPLNCLPETTTVAALDEKREAAKGKTLVDWAAWGGAVADNQNDLLPLAAAGVPGYKCFLIYPGCDGFTMIDLEQLEAALPHIAESGLPLLVHAELAGPIDAACARLNESGADWSVYDTYLQSRPDEAELVAIRLMIRLCRQYGVRLHIVHLATALALPELAAAKAEGLPITVETCPHYLHFAAEDIPDEATQYKCAPPIRSRANRDGLWQGLRDGIIDLIATDHSPCPPEMKRAGNGRFDLAWGGIASLSVALPVIYTDALARGLTLEHVVRWMGPAPAALAGMNDRAGMLKPGRDANFVVFSPEAEFTVEEAGLHFRHKISPYLGERLKGVVEATYIRGEAVFEKGVFAVTTPGRELTLS</sequence>
<dbReference type="EMBL" id="FZOU01000005">
    <property type="protein sequence ID" value="SNT22249.1"/>
    <property type="molecule type" value="Genomic_DNA"/>
</dbReference>
<accession>A0A239KXL8</accession>
<reference evidence="10 11" key="1">
    <citation type="submission" date="2017-06" db="EMBL/GenBank/DDBJ databases">
        <authorList>
            <person name="Kim H.J."/>
            <person name="Triplett B.A."/>
        </authorList>
    </citation>
    <scope>NUCLEOTIDE SEQUENCE [LARGE SCALE GENOMIC DNA]</scope>
    <source>
        <strain evidence="10 11">DSM 18704</strain>
    </source>
</reference>
<dbReference type="PANTHER" id="PTHR43668:SF2">
    <property type="entry name" value="ALLANTOINASE"/>
    <property type="match status" value="1"/>
</dbReference>
<dbReference type="SUPFAM" id="SSF51556">
    <property type="entry name" value="Metallo-dependent hydrolases"/>
    <property type="match status" value="1"/>
</dbReference>
<keyword evidence="11" id="KW-1185">Reference proteome</keyword>
<dbReference type="GO" id="GO:0006145">
    <property type="term" value="P:purine nucleobase catabolic process"/>
    <property type="evidence" value="ECO:0007669"/>
    <property type="project" value="TreeGrafter"/>
</dbReference>
<dbReference type="Proteomes" id="UP000198356">
    <property type="component" value="Unassembled WGS sequence"/>
</dbReference>
<comment type="subunit">
    <text evidence="4">Homotetramer.</text>
</comment>
<comment type="similarity">
    <text evidence="3">Belongs to the metallo-dependent hydrolases superfamily. Allantoinase family.</text>
</comment>
<dbReference type="GO" id="GO:0050897">
    <property type="term" value="F:cobalt ion binding"/>
    <property type="evidence" value="ECO:0007669"/>
    <property type="project" value="InterPro"/>
</dbReference>